<protein>
    <submittedName>
        <fullName evidence="1">Uncharacterized protein</fullName>
    </submittedName>
</protein>
<reference evidence="1 2" key="1">
    <citation type="submission" date="2024-04" db="EMBL/GenBank/DDBJ databases">
        <title>Tritrichomonas musculus Genome.</title>
        <authorList>
            <person name="Alves-Ferreira E."/>
            <person name="Grigg M."/>
            <person name="Lorenzi H."/>
            <person name="Galac M."/>
        </authorList>
    </citation>
    <scope>NUCLEOTIDE SEQUENCE [LARGE SCALE GENOMIC DNA]</scope>
    <source>
        <strain evidence="1 2">EAF2021</strain>
    </source>
</reference>
<gene>
    <name evidence="1" type="ORF">M9Y10_032720</name>
</gene>
<dbReference type="Proteomes" id="UP001470230">
    <property type="component" value="Unassembled WGS sequence"/>
</dbReference>
<dbReference type="EMBL" id="JAPFFF010000054">
    <property type="protein sequence ID" value="KAK8838682.1"/>
    <property type="molecule type" value="Genomic_DNA"/>
</dbReference>
<accession>A0ABR2GZ93</accession>
<evidence type="ECO:0000313" key="2">
    <source>
        <dbReference type="Proteomes" id="UP001470230"/>
    </source>
</evidence>
<proteinExistence type="predicted"/>
<sequence>MNVEVLSAEIKNSESHTFTFSKPVREYMVGFSKFVLQYKPPDHHIKKIIIDLTDCKQNCNEVIVKPNLVFDDSSKKSKPGDTSVTLVVVATVGEGNQSVQLHDGLNANFENNLPSDSATIKSALFTTSVQFNDSDHHLYKYQSAVIPTLNGNKYTLSGNVTLQDKHGSSNGIVRGSVIIYNKNDPNILCQDFDSRTSSCFGPLFFENVPQGFNPDNWQLAAFINGYQVSFNQGEDHHVLKIDVSVDLPENKLVIKDGKACVVLKLNAFLTDNGKNQFNTPHNVVTGFVIAFKKA</sequence>
<organism evidence="1 2">
    <name type="scientific">Tritrichomonas musculus</name>
    <dbReference type="NCBI Taxonomy" id="1915356"/>
    <lineage>
        <taxon>Eukaryota</taxon>
        <taxon>Metamonada</taxon>
        <taxon>Parabasalia</taxon>
        <taxon>Tritrichomonadida</taxon>
        <taxon>Tritrichomonadidae</taxon>
        <taxon>Tritrichomonas</taxon>
    </lineage>
</organism>
<name>A0ABR2GZ93_9EUKA</name>
<evidence type="ECO:0000313" key="1">
    <source>
        <dbReference type="EMBL" id="KAK8838682.1"/>
    </source>
</evidence>
<keyword evidence="2" id="KW-1185">Reference proteome</keyword>
<comment type="caution">
    <text evidence="1">The sequence shown here is derived from an EMBL/GenBank/DDBJ whole genome shotgun (WGS) entry which is preliminary data.</text>
</comment>